<keyword evidence="4" id="KW-1185">Reference proteome</keyword>
<feature type="compositionally biased region" description="Basic and acidic residues" evidence="1">
    <location>
        <begin position="116"/>
        <end position="138"/>
    </location>
</feature>
<accession>A0A8U0A4Q6</accession>
<dbReference type="AlphaFoldDB" id="A0A8U0A4Q6"/>
<keyword evidence="3" id="KW-0614">Plasmid</keyword>
<feature type="transmembrane region" description="Helical" evidence="2">
    <location>
        <begin position="55"/>
        <end position="75"/>
    </location>
</feature>
<dbReference type="EMBL" id="CP096020">
    <property type="protein sequence ID" value="UPM44190.1"/>
    <property type="molecule type" value="Genomic_DNA"/>
</dbReference>
<feature type="region of interest" description="Disordered" evidence="1">
    <location>
        <begin position="92"/>
        <end position="152"/>
    </location>
</feature>
<gene>
    <name evidence="3" type="ORF">MW046_14325</name>
</gene>
<evidence type="ECO:0000313" key="3">
    <source>
        <dbReference type="EMBL" id="UPM44190.1"/>
    </source>
</evidence>
<keyword evidence="2" id="KW-1133">Transmembrane helix</keyword>
<evidence type="ECO:0000256" key="2">
    <source>
        <dbReference type="SAM" id="Phobius"/>
    </source>
</evidence>
<keyword evidence="2" id="KW-0812">Transmembrane</keyword>
<organism evidence="3 4">
    <name type="scientific">Halocatena salina</name>
    <dbReference type="NCBI Taxonomy" id="2934340"/>
    <lineage>
        <taxon>Archaea</taxon>
        <taxon>Methanobacteriati</taxon>
        <taxon>Methanobacteriota</taxon>
        <taxon>Stenosarchaea group</taxon>
        <taxon>Halobacteria</taxon>
        <taxon>Halobacteriales</taxon>
        <taxon>Natronomonadaceae</taxon>
        <taxon>Halocatena</taxon>
    </lineage>
</organism>
<proteinExistence type="predicted"/>
<feature type="transmembrane region" description="Helical" evidence="2">
    <location>
        <begin position="21"/>
        <end position="43"/>
    </location>
</feature>
<evidence type="ECO:0000256" key="1">
    <source>
        <dbReference type="SAM" id="MobiDB-lite"/>
    </source>
</evidence>
<name>A0A8U0A4Q6_9EURY</name>
<dbReference type="GeneID" id="71929246"/>
<geneLocation type="plasmid" evidence="3 4">
    <name>unnamed1</name>
</geneLocation>
<keyword evidence="2" id="KW-0472">Membrane</keyword>
<sequence>MQLRRLIEEYTPDGTLGRLGLAVATGSTGGFLLWAAAVGLFTGTALSTVLITPPAAIGFFVCAIITTLMIWPVYLSAIGRVDSPVDYASELRDQPSISPTEQIKDEYQTGNLSETDLERELEAVLEKSNRSQSKDHTQRSQNDQQLEELEND</sequence>
<evidence type="ECO:0000313" key="4">
    <source>
        <dbReference type="Proteomes" id="UP000831768"/>
    </source>
</evidence>
<dbReference type="RefSeq" id="WP_247994844.1">
    <property type="nucleotide sequence ID" value="NZ_CP096020.1"/>
</dbReference>
<evidence type="ECO:0008006" key="5">
    <source>
        <dbReference type="Google" id="ProtNLM"/>
    </source>
</evidence>
<dbReference type="KEGG" id="haad:MW046_14325"/>
<reference evidence="3" key="1">
    <citation type="submission" date="2022-04" db="EMBL/GenBank/DDBJ databases">
        <title>Halocatena sp. nov., isolated from a salt lake.</title>
        <authorList>
            <person name="Cui H.-L."/>
        </authorList>
    </citation>
    <scope>NUCLEOTIDE SEQUENCE</scope>
    <source>
        <strain evidence="3">AD-1</strain>
        <plasmid evidence="3">unnamed1</plasmid>
    </source>
</reference>
<dbReference type="Proteomes" id="UP000831768">
    <property type="component" value="Plasmid unnamed1"/>
</dbReference>
<protein>
    <recommendedName>
        <fullName evidence="5">SHOCT domain-containing protein</fullName>
    </recommendedName>
</protein>